<dbReference type="EMBL" id="CAESGF010000007">
    <property type="protein sequence ID" value="CAB4363637.1"/>
    <property type="molecule type" value="Genomic_DNA"/>
</dbReference>
<organism evidence="5">
    <name type="scientific">freshwater metagenome</name>
    <dbReference type="NCBI Taxonomy" id="449393"/>
    <lineage>
        <taxon>unclassified sequences</taxon>
        <taxon>metagenomes</taxon>
        <taxon>ecological metagenomes</taxon>
    </lineage>
</organism>
<evidence type="ECO:0000313" key="7">
    <source>
        <dbReference type="EMBL" id="CAB4932836.1"/>
    </source>
</evidence>
<reference evidence="5" key="1">
    <citation type="submission" date="2020-05" db="EMBL/GenBank/DDBJ databases">
        <authorList>
            <person name="Chiriac C."/>
            <person name="Salcher M."/>
            <person name="Ghai R."/>
            <person name="Kavagutti S V."/>
        </authorList>
    </citation>
    <scope>NUCLEOTIDE SEQUENCE</scope>
</reference>
<evidence type="ECO:0000256" key="2">
    <source>
        <dbReference type="SAM" id="Phobius"/>
    </source>
</evidence>
<sequence length="274" mass="29135">MADVPTIDITSPAFALRLANLLVASREANSQGRLAVSRSSQGRFSYRDLREFEKASRALDEITIDELAQLYGCDLGAILPPRLPVTVVDDAIIAGGVRQSFQPEEPDALLLAYLELVRTLRRQKRTPVVALRRDDLEVLASHLHEPRETVLHRLATLMNATQRKRAAMTGVLATGAVVIGLVGAAAALNTGSGQSDTTPTTVVTTVTTDLTSTTISTTVTTTGDTTLVTDPVTVLPTVPPTIRVTTTKPPMVDINLPTTTDPTTSVDGGPPPIP</sequence>
<dbReference type="EMBL" id="CAFBOL010000204">
    <property type="protein sequence ID" value="CAB5023936.1"/>
    <property type="molecule type" value="Genomic_DNA"/>
</dbReference>
<dbReference type="EMBL" id="CAFBMT010000007">
    <property type="protein sequence ID" value="CAB4932836.1"/>
    <property type="molecule type" value="Genomic_DNA"/>
</dbReference>
<feature type="transmembrane region" description="Helical" evidence="2">
    <location>
        <begin position="166"/>
        <end position="188"/>
    </location>
</feature>
<dbReference type="EMBL" id="CAEZYF010000005">
    <property type="protein sequence ID" value="CAB4716751.1"/>
    <property type="molecule type" value="Genomic_DNA"/>
</dbReference>
<accession>A0A6J6YX29</accession>
<protein>
    <submittedName>
        <fullName evidence="5">Unannotated protein</fullName>
    </submittedName>
</protein>
<evidence type="ECO:0000313" key="4">
    <source>
        <dbReference type="EMBL" id="CAB4716751.1"/>
    </source>
</evidence>
<evidence type="ECO:0000313" key="8">
    <source>
        <dbReference type="EMBL" id="CAB5023936.1"/>
    </source>
</evidence>
<dbReference type="AlphaFoldDB" id="A0A6J6YX29"/>
<name>A0A6J6YX29_9ZZZZ</name>
<evidence type="ECO:0000313" key="5">
    <source>
        <dbReference type="EMBL" id="CAB4814032.1"/>
    </source>
</evidence>
<dbReference type="EMBL" id="CAFBIY010000135">
    <property type="protein sequence ID" value="CAB4852505.1"/>
    <property type="molecule type" value="Genomic_DNA"/>
</dbReference>
<gene>
    <name evidence="4" type="ORF">UFOPK2656_01024</name>
    <name evidence="5" type="ORF">UFOPK3099_00933</name>
    <name evidence="6" type="ORF">UFOPK3267_02127</name>
    <name evidence="7" type="ORF">UFOPK3651_01600</name>
    <name evidence="8" type="ORF">UFOPK3931_03527</name>
    <name evidence="3" type="ORF">UFOPK4189_01413</name>
</gene>
<keyword evidence="2" id="KW-0812">Transmembrane</keyword>
<feature type="region of interest" description="Disordered" evidence="1">
    <location>
        <begin position="248"/>
        <end position="274"/>
    </location>
</feature>
<evidence type="ECO:0000256" key="1">
    <source>
        <dbReference type="SAM" id="MobiDB-lite"/>
    </source>
</evidence>
<proteinExistence type="predicted"/>
<keyword evidence="2" id="KW-0472">Membrane</keyword>
<dbReference type="EMBL" id="CAFAAV010000055">
    <property type="protein sequence ID" value="CAB4814032.1"/>
    <property type="molecule type" value="Genomic_DNA"/>
</dbReference>
<feature type="compositionally biased region" description="Polar residues" evidence="1">
    <location>
        <begin position="256"/>
        <end position="266"/>
    </location>
</feature>
<keyword evidence="2" id="KW-1133">Transmembrane helix</keyword>
<evidence type="ECO:0000313" key="3">
    <source>
        <dbReference type="EMBL" id="CAB4363637.1"/>
    </source>
</evidence>
<evidence type="ECO:0000313" key="6">
    <source>
        <dbReference type="EMBL" id="CAB4852505.1"/>
    </source>
</evidence>